<dbReference type="PANTHER" id="PTHR47129:SF1">
    <property type="entry name" value="NMRA-LIKE DOMAIN-CONTAINING PROTEIN"/>
    <property type="match status" value="1"/>
</dbReference>
<dbReference type="InterPro" id="IPR008030">
    <property type="entry name" value="NmrA-like"/>
</dbReference>
<dbReference type="InterPro" id="IPR036291">
    <property type="entry name" value="NAD(P)-bd_dom_sf"/>
</dbReference>
<dbReference type="Pfam" id="PF05368">
    <property type="entry name" value="NmrA"/>
    <property type="match status" value="1"/>
</dbReference>
<comment type="caution">
    <text evidence="2">The sequence shown here is derived from an EMBL/GenBank/DDBJ whole genome shotgun (WGS) entry which is preliminary data.</text>
</comment>
<keyword evidence="3" id="KW-1185">Reference proteome</keyword>
<sequence>MRYIVTGTDGQLGSRVASNMLKAVEGKNLIFTCVNLRRIPAHVLEQWIKQGVEVKEANYDNKKQMIKVFTGSDRLFVVSSIINGPKRIQQHKNVIDAAIAAGVQHLTYTSFLGADREGYNQYVLPDHTATEQYLRDSGIEYNVMRNNLYMENYLINSLLLANISDNKWITPAGDGKASFIAKDDSGRVGAALLMGKGELNTAYDVTGGELISEKEICAMIAAVSGIPYTYYGVSPADFFEYLDSLHIPKTTDGDFSQSPVPFCGNDMVTNEFSIRDGLMAVQSDAVQMLTGRKPLRAEDLLETYSFVWKERVSTYWDLSKFLYR</sequence>
<dbReference type="Proteomes" id="UP000036503">
    <property type="component" value="Unassembled WGS sequence"/>
</dbReference>
<dbReference type="PATRIC" id="fig|1122219.3.peg.1590"/>
<feature type="domain" description="NmrA-like" evidence="1">
    <location>
        <begin position="4"/>
        <end position="250"/>
    </location>
</feature>
<dbReference type="InterPro" id="IPR052718">
    <property type="entry name" value="NmrA-type_oxidoreductase"/>
</dbReference>
<proteinExistence type="predicted"/>
<evidence type="ECO:0000259" key="1">
    <source>
        <dbReference type="Pfam" id="PF05368"/>
    </source>
</evidence>
<dbReference type="InParanoid" id="A0A0J6WUH0"/>
<evidence type="ECO:0000313" key="3">
    <source>
        <dbReference type="Proteomes" id="UP000036503"/>
    </source>
</evidence>
<dbReference type="EMBL" id="LEKT01000030">
    <property type="protein sequence ID" value="KMO86179.1"/>
    <property type="molecule type" value="Genomic_DNA"/>
</dbReference>
<protein>
    <submittedName>
        <fullName evidence="2">NmrA family transcriptional regulator</fullName>
    </submittedName>
</protein>
<gene>
    <name evidence="2" type="ORF">AB840_09385</name>
</gene>
<organism evidence="2 3">
    <name type="scientific">Megasphaera cerevisiae DSM 20462</name>
    <dbReference type="NCBI Taxonomy" id="1122219"/>
    <lineage>
        <taxon>Bacteria</taxon>
        <taxon>Bacillati</taxon>
        <taxon>Bacillota</taxon>
        <taxon>Negativicutes</taxon>
        <taxon>Veillonellales</taxon>
        <taxon>Veillonellaceae</taxon>
        <taxon>Megasphaera</taxon>
    </lineage>
</organism>
<dbReference type="FunCoup" id="A0A0J6WUH0">
    <property type="interactions" value="42"/>
</dbReference>
<evidence type="ECO:0000313" key="2">
    <source>
        <dbReference type="EMBL" id="KMO86179.1"/>
    </source>
</evidence>
<dbReference type="Gene3D" id="3.40.50.720">
    <property type="entry name" value="NAD(P)-binding Rossmann-like Domain"/>
    <property type="match status" value="1"/>
</dbReference>
<dbReference type="RefSeq" id="WP_048514582.1">
    <property type="nucleotide sequence ID" value="NZ_FUXD01000049.1"/>
</dbReference>
<dbReference type="STRING" id="39029.BSR42_13210"/>
<dbReference type="PANTHER" id="PTHR47129">
    <property type="entry name" value="QUINONE OXIDOREDUCTASE 2"/>
    <property type="match status" value="1"/>
</dbReference>
<dbReference type="OrthoDB" id="152510at2"/>
<dbReference type="Gene3D" id="3.90.25.10">
    <property type="entry name" value="UDP-galactose 4-epimerase, domain 1"/>
    <property type="match status" value="1"/>
</dbReference>
<accession>A0A0J6WUH0</accession>
<name>A0A0J6WUH0_9FIRM</name>
<reference evidence="2 3" key="1">
    <citation type="submission" date="2015-06" db="EMBL/GenBank/DDBJ databases">
        <title>Draft genome sequence of beer spoilage bacterium Megasphaera cerevisiae type strain 20462.</title>
        <authorList>
            <person name="Kutumbaka K."/>
            <person name="Pasmowitz J."/>
            <person name="Mategko J."/>
            <person name="Reyes D."/>
            <person name="Friedrich A."/>
            <person name="Han S."/>
            <person name="Martens-Habbena W."/>
            <person name="Neal-McKinney J."/>
            <person name="Janagama H.K."/>
            <person name="Nadala C."/>
            <person name="Samadpour M."/>
        </authorList>
    </citation>
    <scope>NUCLEOTIDE SEQUENCE [LARGE SCALE GENOMIC DNA]</scope>
    <source>
        <strain evidence="2 3">DSM 20462</strain>
    </source>
</reference>
<dbReference type="AlphaFoldDB" id="A0A0J6WUH0"/>
<dbReference type="SUPFAM" id="SSF51735">
    <property type="entry name" value="NAD(P)-binding Rossmann-fold domains"/>
    <property type="match status" value="1"/>
</dbReference>